<comment type="caution">
    <text evidence="3">The sequence shown here is derived from an EMBL/GenBank/DDBJ whole genome shotgun (WGS) entry which is preliminary data.</text>
</comment>
<dbReference type="PANTHER" id="PTHR15503:SF45">
    <property type="entry name" value="RNA-DIRECTED DNA POLYMERASE HOMOLOG"/>
    <property type="match status" value="1"/>
</dbReference>
<sequence length="524" mass="58104">MRPKRTAVTTTPAPMTDAKILALIAQGVADALAEIEANRTSRNGDDNHDSGTGSRRTEQAARECSYSDFLKCQPLNFKSTEGFVSLTLCFEKIEFVFHISNCTIACQIKFATCTLLGSALTWWNSYVKTASHDVAYRMPWKTLEKKMMTAKYCPSGEIKKLDIELWNMKVKESNEVKKYAGGLPNMIQGSVMASKPKRMHDAIENNQNQHQPFKRHNVARAYTAGPGEKKVYGDLNLCALNTTTIMMGSVLLSAPTVREMAIWPGNVEANLQLPTTKETLRQIRGGNQVGNGNAVARAYVVGTAGINPNSNVFTGTLLLNNCYASILFDTGADRSFVATKFSSLIDIVPTTLDHGYDVELAGGKLIWVNTLIRGCTLNFLNHPINIDLMPVEIGSFDVIIGMNWLSKYHSVIVCDEKIIRIPFGNEFLIVRGDRSNNGHESRLNIISCTKTQKYLLKGCQVFLAHITTKKAKDKSEEKQLEDVPIVRDFLKVFLEDLPGIPPTRQVEFQIDFIPGAAPVARAPY</sequence>
<accession>A0ABQ5HPJ1</accession>
<dbReference type="InterPro" id="IPR005162">
    <property type="entry name" value="Retrotrans_gag_dom"/>
</dbReference>
<organism evidence="3 4">
    <name type="scientific">Tanacetum coccineum</name>
    <dbReference type="NCBI Taxonomy" id="301880"/>
    <lineage>
        <taxon>Eukaryota</taxon>
        <taxon>Viridiplantae</taxon>
        <taxon>Streptophyta</taxon>
        <taxon>Embryophyta</taxon>
        <taxon>Tracheophyta</taxon>
        <taxon>Spermatophyta</taxon>
        <taxon>Magnoliopsida</taxon>
        <taxon>eudicotyledons</taxon>
        <taxon>Gunneridae</taxon>
        <taxon>Pentapetalae</taxon>
        <taxon>asterids</taxon>
        <taxon>campanulids</taxon>
        <taxon>Asterales</taxon>
        <taxon>Asteraceae</taxon>
        <taxon>Asteroideae</taxon>
        <taxon>Anthemideae</taxon>
        <taxon>Anthemidinae</taxon>
        <taxon>Tanacetum</taxon>
    </lineage>
</organism>
<evidence type="ECO:0000313" key="4">
    <source>
        <dbReference type="Proteomes" id="UP001151760"/>
    </source>
</evidence>
<feature type="domain" description="Retrotransposon gag" evidence="2">
    <location>
        <begin position="109"/>
        <end position="181"/>
    </location>
</feature>
<proteinExistence type="predicted"/>
<dbReference type="InterPro" id="IPR001969">
    <property type="entry name" value="Aspartic_peptidase_AS"/>
</dbReference>
<dbReference type="Pfam" id="PF08284">
    <property type="entry name" value="RVP_2"/>
    <property type="match status" value="1"/>
</dbReference>
<dbReference type="SUPFAM" id="SSF50630">
    <property type="entry name" value="Acid proteases"/>
    <property type="match status" value="1"/>
</dbReference>
<dbReference type="InterPro" id="IPR021109">
    <property type="entry name" value="Peptidase_aspartic_dom_sf"/>
</dbReference>
<keyword evidence="3" id="KW-0548">Nucleotidyltransferase</keyword>
<dbReference type="Pfam" id="PF03732">
    <property type="entry name" value="Retrotrans_gag"/>
    <property type="match status" value="1"/>
</dbReference>
<evidence type="ECO:0000259" key="2">
    <source>
        <dbReference type="Pfam" id="PF03732"/>
    </source>
</evidence>
<dbReference type="PROSITE" id="PS00141">
    <property type="entry name" value="ASP_PROTEASE"/>
    <property type="match status" value="1"/>
</dbReference>
<keyword evidence="3" id="KW-0808">Transferase</keyword>
<dbReference type="CDD" id="cd00303">
    <property type="entry name" value="retropepsin_like"/>
    <property type="match status" value="1"/>
</dbReference>
<reference evidence="3" key="1">
    <citation type="journal article" date="2022" name="Int. J. Mol. Sci.">
        <title>Draft Genome of Tanacetum Coccineum: Genomic Comparison of Closely Related Tanacetum-Family Plants.</title>
        <authorList>
            <person name="Yamashiro T."/>
            <person name="Shiraishi A."/>
            <person name="Nakayama K."/>
            <person name="Satake H."/>
        </authorList>
    </citation>
    <scope>NUCLEOTIDE SEQUENCE</scope>
</reference>
<name>A0ABQ5HPJ1_9ASTR</name>
<dbReference type="Gene3D" id="2.40.70.10">
    <property type="entry name" value="Acid Proteases"/>
    <property type="match status" value="1"/>
</dbReference>
<dbReference type="GO" id="GO:0003964">
    <property type="term" value="F:RNA-directed DNA polymerase activity"/>
    <property type="evidence" value="ECO:0007669"/>
    <property type="project" value="UniProtKB-KW"/>
</dbReference>
<dbReference type="Proteomes" id="UP001151760">
    <property type="component" value="Unassembled WGS sequence"/>
</dbReference>
<dbReference type="EMBL" id="BQNB010019806">
    <property type="protein sequence ID" value="GJT89257.1"/>
    <property type="molecule type" value="Genomic_DNA"/>
</dbReference>
<evidence type="ECO:0000256" key="1">
    <source>
        <dbReference type="SAM" id="MobiDB-lite"/>
    </source>
</evidence>
<dbReference type="InterPro" id="IPR032567">
    <property type="entry name" value="RTL1-rel"/>
</dbReference>
<gene>
    <name evidence="3" type="ORF">Tco_1070974</name>
</gene>
<protein>
    <submittedName>
        <fullName evidence="3">Reverse transcriptase domain-containing protein</fullName>
    </submittedName>
</protein>
<keyword evidence="4" id="KW-1185">Reference proteome</keyword>
<dbReference type="PANTHER" id="PTHR15503">
    <property type="entry name" value="LDOC1 RELATED"/>
    <property type="match status" value="1"/>
</dbReference>
<reference evidence="3" key="2">
    <citation type="submission" date="2022-01" db="EMBL/GenBank/DDBJ databases">
        <authorList>
            <person name="Yamashiro T."/>
            <person name="Shiraishi A."/>
            <person name="Satake H."/>
            <person name="Nakayama K."/>
        </authorList>
    </citation>
    <scope>NUCLEOTIDE SEQUENCE</scope>
</reference>
<evidence type="ECO:0000313" key="3">
    <source>
        <dbReference type="EMBL" id="GJT89257.1"/>
    </source>
</evidence>
<keyword evidence="3" id="KW-0695">RNA-directed DNA polymerase</keyword>
<feature type="region of interest" description="Disordered" evidence="1">
    <location>
        <begin position="38"/>
        <end position="59"/>
    </location>
</feature>